<comment type="caution">
    <text evidence="9">The sequence shown here is derived from an EMBL/GenBank/DDBJ whole genome shotgun (WGS) entry which is preliminary data.</text>
</comment>
<name>A0A164LE46_9CRUS</name>
<keyword evidence="6" id="KW-0408">Iron</keyword>
<evidence type="ECO:0000256" key="3">
    <source>
        <dbReference type="ARBA" id="ARBA00022559"/>
    </source>
</evidence>
<dbReference type="PROSITE" id="PS50292">
    <property type="entry name" value="PEROXIDASE_3"/>
    <property type="match status" value="1"/>
</dbReference>
<dbReference type="InterPro" id="IPR019791">
    <property type="entry name" value="Haem_peroxidase_animal"/>
</dbReference>
<comment type="subcellular location">
    <subcellularLocation>
        <location evidence="1">Secreted</location>
    </subcellularLocation>
</comment>
<evidence type="ECO:0000256" key="5">
    <source>
        <dbReference type="ARBA" id="ARBA00023180"/>
    </source>
</evidence>
<evidence type="ECO:0000256" key="2">
    <source>
        <dbReference type="ARBA" id="ARBA00022525"/>
    </source>
</evidence>
<dbReference type="CDD" id="cd09823">
    <property type="entry name" value="peroxinectin_like"/>
    <property type="match status" value="1"/>
</dbReference>
<accession>A0A164LE46</accession>
<dbReference type="Proteomes" id="UP000076858">
    <property type="component" value="Unassembled WGS sequence"/>
</dbReference>
<feature type="region of interest" description="Disordered" evidence="7">
    <location>
        <begin position="25"/>
        <end position="66"/>
    </location>
</feature>
<organism evidence="9 10">
    <name type="scientific">Daphnia magna</name>
    <dbReference type="NCBI Taxonomy" id="35525"/>
    <lineage>
        <taxon>Eukaryota</taxon>
        <taxon>Metazoa</taxon>
        <taxon>Ecdysozoa</taxon>
        <taxon>Arthropoda</taxon>
        <taxon>Crustacea</taxon>
        <taxon>Branchiopoda</taxon>
        <taxon>Diplostraca</taxon>
        <taxon>Cladocera</taxon>
        <taxon>Anomopoda</taxon>
        <taxon>Daphniidae</taxon>
        <taxon>Daphnia</taxon>
    </lineage>
</organism>
<dbReference type="InterPro" id="IPR037120">
    <property type="entry name" value="Haem_peroxidase_sf_animal"/>
</dbReference>
<dbReference type="InterPro" id="IPR010255">
    <property type="entry name" value="Haem_peroxidase_sf"/>
</dbReference>
<evidence type="ECO:0000256" key="6">
    <source>
        <dbReference type="PIRSR" id="PIRSR619791-2"/>
    </source>
</evidence>
<dbReference type="Pfam" id="PF03098">
    <property type="entry name" value="An_peroxidase"/>
    <property type="match status" value="1"/>
</dbReference>
<protein>
    <submittedName>
        <fullName evidence="9">Peroxinectin</fullName>
    </submittedName>
</protein>
<proteinExistence type="predicted"/>
<dbReference type="AlphaFoldDB" id="A0A164LE46"/>
<evidence type="ECO:0000256" key="8">
    <source>
        <dbReference type="SAM" id="SignalP"/>
    </source>
</evidence>
<dbReference type="GO" id="GO:0006979">
    <property type="term" value="P:response to oxidative stress"/>
    <property type="evidence" value="ECO:0007669"/>
    <property type="project" value="InterPro"/>
</dbReference>
<keyword evidence="4 8" id="KW-0732">Signal</keyword>
<sequence length="962" mass="108892">MFSRWVIAGAFLMGLLLTVIANETEETQTEASKEGVRTERQYHFRRPPSSNRNPSPPLDFFRKDDDPVQYDTSGLGFEIPKPESFHYHFRPGYHPEQSKSPVSNKPAPYAQPKASYHVSHGPEPLKPGVPPRLPYRDADKPPYYPGYTEEKPSYKPEKPYTAGAAPYPENPSKYDDKYPYYCPKVGGYESECRPPKDCAIWYDIVVSTPGTSCKLPDGYSGICCPDLPYNARDGVALKQARKTVKVEKKCIDLYSVNAAARAGRFQIRLMDETEKLLRANNIIVRPSSSQSTHLLFFQTTAESRQLSRGALTGVETVIELGKRFELTPEEAGFGLTHFNLRDTILSDTCPSDPTCDQKTIRSPFRTLDGSCNNIERPSWGRSRTQFQRALVPAYADGVWLPRRAQNGGELPSPRLVSISVVLDVDAPHEMDTTWVMQYGQFVDHDLTSTPVFRMTANGMGIQCCTEEGKLLNNTEFLHPECFAIEIPSDDPFFAKFGQRCMSFVRSTPAPRFDCSFGHGEQMNQLTHFLDNSNVYGSDDTEAAALRTFENGALKVTPQKGHHELDLLPPDNDPEMNCTLPKAVSGVEAPKHIKCFKAGDARSNEHPNLAVTHTIFMREHNRLVTELAYLNPFWDDERLYQEARRILVAQTQHITYNEWLPIVIGVPKMQELGLLPLQHGFSDDYDDSINPTILNEFGAAAFRFGHTLIQGKQDLINHRRKKEAHILLREHFFKSQVIYTPGNLDKFLIGLATQPGQDFDNYFTEEITNHLFEEHGKGFGMDLVALNLQRGRDHGLPGYNAYRALCGLPRAQHFRDLLDVISPAILERFELLYDSVDDIDLFIGGVSERKAEGALLGPTFQCIVADQFLRLKKGDRFFYDLGGQPGSFTEEQLYEIRQTSFARLICDNSHVLDTQPLVFKLESATNRIVDCDSLAIPRVNLHPWQEGYEKPYTRPYDAPYKKN</sequence>
<dbReference type="GO" id="GO:0020037">
    <property type="term" value="F:heme binding"/>
    <property type="evidence" value="ECO:0007669"/>
    <property type="project" value="InterPro"/>
</dbReference>
<keyword evidence="10" id="KW-1185">Reference proteome</keyword>
<gene>
    <name evidence="9" type="ORF">APZ42_033083</name>
</gene>
<dbReference type="OrthoDB" id="6505174at2759"/>
<dbReference type="GO" id="GO:0046872">
    <property type="term" value="F:metal ion binding"/>
    <property type="evidence" value="ECO:0007669"/>
    <property type="project" value="UniProtKB-KW"/>
</dbReference>
<feature type="signal peptide" evidence="8">
    <location>
        <begin position="1"/>
        <end position="21"/>
    </location>
</feature>
<dbReference type="GO" id="GO:0004601">
    <property type="term" value="F:peroxidase activity"/>
    <property type="evidence" value="ECO:0007669"/>
    <property type="project" value="UniProtKB-KW"/>
</dbReference>
<reference evidence="9 10" key="1">
    <citation type="submission" date="2016-03" db="EMBL/GenBank/DDBJ databases">
        <title>EvidentialGene: Evidence-directed Construction of Genes on Genomes.</title>
        <authorList>
            <person name="Gilbert D.G."/>
            <person name="Choi J.-H."/>
            <person name="Mockaitis K."/>
            <person name="Colbourne J."/>
            <person name="Pfrender M."/>
        </authorList>
    </citation>
    <scope>NUCLEOTIDE SEQUENCE [LARGE SCALE GENOMIC DNA]</scope>
    <source>
        <strain evidence="9 10">Xinb3</strain>
        <tissue evidence="9">Complete organism</tissue>
    </source>
</reference>
<dbReference type="Gene3D" id="1.10.640.10">
    <property type="entry name" value="Haem peroxidase domain superfamily, animal type"/>
    <property type="match status" value="1"/>
</dbReference>
<evidence type="ECO:0000256" key="1">
    <source>
        <dbReference type="ARBA" id="ARBA00004613"/>
    </source>
</evidence>
<dbReference type="PANTHER" id="PTHR11475">
    <property type="entry name" value="OXIDASE/PEROXIDASE"/>
    <property type="match status" value="1"/>
</dbReference>
<dbReference type="FunFam" id="1.10.640.10:FF:000003">
    <property type="entry name" value="chorion peroxidase"/>
    <property type="match status" value="1"/>
</dbReference>
<keyword evidence="2" id="KW-0964">Secreted</keyword>
<keyword evidence="6" id="KW-0479">Metal-binding</keyword>
<dbReference type="EMBL" id="LRGB01003146">
    <property type="protein sequence ID" value="KZS04024.1"/>
    <property type="molecule type" value="Genomic_DNA"/>
</dbReference>
<keyword evidence="3" id="KW-0560">Oxidoreductase</keyword>
<feature type="binding site" description="axial binding residue" evidence="6">
    <location>
        <position position="705"/>
    </location>
    <ligand>
        <name>heme b</name>
        <dbReference type="ChEBI" id="CHEBI:60344"/>
    </ligand>
    <ligandPart>
        <name>Fe</name>
        <dbReference type="ChEBI" id="CHEBI:18248"/>
    </ligandPart>
</feature>
<evidence type="ECO:0000256" key="4">
    <source>
        <dbReference type="ARBA" id="ARBA00022729"/>
    </source>
</evidence>
<feature type="compositionally biased region" description="Basic and acidic residues" evidence="7">
    <location>
        <begin position="31"/>
        <end position="42"/>
    </location>
</feature>
<dbReference type="GO" id="GO:0005576">
    <property type="term" value="C:extracellular region"/>
    <property type="evidence" value="ECO:0007669"/>
    <property type="project" value="UniProtKB-SubCell"/>
</dbReference>
<keyword evidence="3" id="KW-0575">Peroxidase</keyword>
<keyword evidence="5" id="KW-0325">Glycoprotein</keyword>
<dbReference type="SUPFAM" id="SSF48113">
    <property type="entry name" value="Heme-dependent peroxidases"/>
    <property type="match status" value="1"/>
</dbReference>
<feature type="compositionally biased region" description="Basic and acidic residues" evidence="7">
    <location>
        <begin position="148"/>
        <end position="158"/>
    </location>
</feature>
<dbReference type="PANTHER" id="PTHR11475:SF4">
    <property type="entry name" value="CHORION PEROXIDASE"/>
    <property type="match status" value="1"/>
</dbReference>
<evidence type="ECO:0000313" key="10">
    <source>
        <dbReference type="Proteomes" id="UP000076858"/>
    </source>
</evidence>
<evidence type="ECO:0000256" key="7">
    <source>
        <dbReference type="SAM" id="MobiDB-lite"/>
    </source>
</evidence>
<feature type="region of interest" description="Disordered" evidence="7">
    <location>
        <begin position="88"/>
        <end position="168"/>
    </location>
</feature>
<feature type="compositionally biased region" description="Pro residues" evidence="7">
    <location>
        <begin position="124"/>
        <end position="133"/>
    </location>
</feature>
<evidence type="ECO:0000313" key="9">
    <source>
        <dbReference type="EMBL" id="KZS04024.1"/>
    </source>
</evidence>
<feature type="chain" id="PRO_5007851511" evidence="8">
    <location>
        <begin position="22"/>
        <end position="962"/>
    </location>
</feature>
<dbReference type="PRINTS" id="PR00457">
    <property type="entry name" value="ANPEROXIDASE"/>
</dbReference>
<keyword evidence="6" id="KW-0349">Heme</keyword>
<dbReference type="STRING" id="35525.A0A164LE46"/>